<dbReference type="Proteomes" id="UP000814176">
    <property type="component" value="Unassembled WGS sequence"/>
</dbReference>
<feature type="compositionally biased region" description="Polar residues" evidence="1">
    <location>
        <begin position="254"/>
        <end position="264"/>
    </location>
</feature>
<feature type="region of interest" description="Disordered" evidence="1">
    <location>
        <begin position="140"/>
        <end position="165"/>
    </location>
</feature>
<organism evidence="2 3">
    <name type="scientific">Rhodofomes roseus</name>
    <dbReference type="NCBI Taxonomy" id="34475"/>
    <lineage>
        <taxon>Eukaryota</taxon>
        <taxon>Fungi</taxon>
        <taxon>Dikarya</taxon>
        <taxon>Basidiomycota</taxon>
        <taxon>Agaricomycotina</taxon>
        <taxon>Agaricomycetes</taxon>
        <taxon>Polyporales</taxon>
        <taxon>Rhodofomes</taxon>
    </lineage>
</organism>
<proteinExistence type="predicted"/>
<dbReference type="RefSeq" id="XP_047772793.1">
    <property type="nucleotide sequence ID" value="XM_047921929.1"/>
</dbReference>
<feature type="region of interest" description="Disordered" evidence="1">
    <location>
        <begin position="243"/>
        <end position="265"/>
    </location>
</feature>
<protein>
    <submittedName>
        <fullName evidence="2">Uncharacterized protein</fullName>
    </submittedName>
</protein>
<name>A0ABQ8JYG5_9APHY</name>
<keyword evidence="3" id="KW-1185">Reference proteome</keyword>
<gene>
    <name evidence="2" type="ORF">C8Q71DRAFT_728181</name>
</gene>
<evidence type="ECO:0000256" key="1">
    <source>
        <dbReference type="SAM" id="MobiDB-lite"/>
    </source>
</evidence>
<dbReference type="GeneID" id="72002661"/>
<feature type="compositionally biased region" description="Basic and acidic residues" evidence="1">
    <location>
        <begin position="143"/>
        <end position="165"/>
    </location>
</feature>
<evidence type="ECO:0000313" key="3">
    <source>
        <dbReference type="Proteomes" id="UP000814176"/>
    </source>
</evidence>
<sequence>MDARLTAAITSPLRPCQTPSLRSFFDSMNRLSIHAKDRRPVTGERTIFTSGAFMEAMEYVSETSGEHGGIGRLRTRPPVAMFPLSQTSATKTVHEFVGAMYAVSAHGRVGPAGNQESRPGRTPTARGLIGIKAGRMEQPLARGMDDARSEETSREDGARGCEGETTCENKARSGVASQGEAGLEGKVTTVGGRKITAVSQRRGGYALTDFLQAMRRTVAMGPRRPAVESPQATVTDERIDERVVERPWEGDPEATTSPADTQKTVRPGFAESAAAQLSSSSKPGSLLGVAAGAVGPRISMLFKNHCLDYSLYRRFKAVVPLTSRYWSTTRLGVLPGGEDGHECGVANVVDAFEAAATQRERAMRATNGSMTIAAKRLLERGANTCRKEQMEVAWFWQQVGQALEGGMRRAGAGIDRLRRIL</sequence>
<comment type="caution">
    <text evidence="2">The sequence shown here is derived from an EMBL/GenBank/DDBJ whole genome shotgun (WGS) entry which is preliminary data.</text>
</comment>
<reference evidence="2 3" key="1">
    <citation type="journal article" date="2021" name="Environ. Microbiol.">
        <title>Gene family expansions and transcriptome signatures uncover fungal adaptations to wood decay.</title>
        <authorList>
            <person name="Hage H."/>
            <person name="Miyauchi S."/>
            <person name="Viragh M."/>
            <person name="Drula E."/>
            <person name="Min B."/>
            <person name="Chaduli D."/>
            <person name="Navarro D."/>
            <person name="Favel A."/>
            <person name="Norest M."/>
            <person name="Lesage-Meessen L."/>
            <person name="Balint B."/>
            <person name="Merenyi Z."/>
            <person name="de Eugenio L."/>
            <person name="Morin E."/>
            <person name="Martinez A.T."/>
            <person name="Baldrian P."/>
            <person name="Stursova M."/>
            <person name="Martinez M.J."/>
            <person name="Novotny C."/>
            <person name="Magnuson J.K."/>
            <person name="Spatafora J.W."/>
            <person name="Maurice S."/>
            <person name="Pangilinan J."/>
            <person name="Andreopoulos W."/>
            <person name="LaButti K."/>
            <person name="Hundley H."/>
            <person name="Na H."/>
            <person name="Kuo A."/>
            <person name="Barry K."/>
            <person name="Lipzen A."/>
            <person name="Henrissat B."/>
            <person name="Riley R."/>
            <person name="Ahrendt S."/>
            <person name="Nagy L.G."/>
            <person name="Grigoriev I.V."/>
            <person name="Martin F."/>
            <person name="Rosso M.N."/>
        </authorList>
    </citation>
    <scope>NUCLEOTIDE SEQUENCE [LARGE SCALE GENOMIC DNA]</scope>
    <source>
        <strain evidence="2 3">CIRM-BRFM 1785</strain>
    </source>
</reference>
<accession>A0ABQ8JYG5</accession>
<dbReference type="EMBL" id="JADCUA010000040">
    <property type="protein sequence ID" value="KAH9829311.1"/>
    <property type="molecule type" value="Genomic_DNA"/>
</dbReference>
<evidence type="ECO:0000313" key="2">
    <source>
        <dbReference type="EMBL" id="KAH9829311.1"/>
    </source>
</evidence>